<dbReference type="Pfam" id="PF00433">
    <property type="entry name" value="Pkinase_C"/>
    <property type="match status" value="1"/>
</dbReference>
<evidence type="ECO:0000256" key="16">
    <source>
        <dbReference type="PIRSR" id="PIRSR000551-50"/>
    </source>
</evidence>
<dbReference type="InterPro" id="IPR002219">
    <property type="entry name" value="PKC_DAG/PE"/>
</dbReference>
<dbReference type="PIRSF" id="PIRSF000551">
    <property type="entry name" value="PKC_delta"/>
    <property type="match status" value="1"/>
</dbReference>
<evidence type="ECO:0000256" key="9">
    <source>
        <dbReference type="ARBA" id="ARBA00022771"/>
    </source>
</evidence>
<comment type="catalytic activity">
    <reaction evidence="13 15">
        <text>L-threonyl-[protein] + ATP = O-phospho-L-threonyl-[protein] + ADP + H(+)</text>
        <dbReference type="Rhea" id="RHEA:46608"/>
        <dbReference type="Rhea" id="RHEA-COMP:11060"/>
        <dbReference type="Rhea" id="RHEA-COMP:11605"/>
        <dbReference type="ChEBI" id="CHEBI:15378"/>
        <dbReference type="ChEBI" id="CHEBI:30013"/>
        <dbReference type="ChEBI" id="CHEBI:30616"/>
        <dbReference type="ChEBI" id="CHEBI:61977"/>
        <dbReference type="ChEBI" id="CHEBI:456216"/>
        <dbReference type="EC" id="2.7.11.13"/>
    </reaction>
</comment>
<dbReference type="PROSITE" id="PS00108">
    <property type="entry name" value="PROTEIN_KINASE_ST"/>
    <property type="match status" value="1"/>
</dbReference>
<keyword evidence="4" id="KW-0597">Phosphoprotein</keyword>
<keyword evidence="8 15" id="KW-0547">Nucleotide-binding</keyword>
<keyword evidence="9" id="KW-0863">Zinc-finger</keyword>
<evidence type="ECO:0000256" key="3">
    <source>
        <dbReference type="ARBA" id="ARBA00022527"/>
    </source>
</evidence>
<dbReference type="RefSeq" id="XP_032053362.1">
    <property type="nucleotide sequence ID" value="XM_032197471.1"/>
</dbReference>
<dbReference type="PROSITE" id="PS00479">
    <property type="entry name" value="ZF_DAG_PE_1"/>
    <property type="match status" value="1"/>
</dbReference>
<dbReference type="GO" id="GO:0004697">
    <property type="term" value="F:diacylglycerol-dependent serine/threonine kinase activity"/>
    <property type="evidence" value="ECO:0007669"/>
    <property type="project" value="UniProtKB-EC"/>
</dbReference>
<dbReference type="EC" id="2.7.11.13" evidence="2 15"/>
<dbReference type="Gene3D" id="3.30.60.20">
    <property type="match status" value="2"/>
</dbReference>
<feature type="binding site" evidence="17">
    <location>
        <begin position="394"/>
        <end position="402"/>
    </location>
    <ligand>
        <name>ATP</name>
        <dbReference type="ChEBI" id="CHEBI:30616"/>
    </ligand>
</feature>
<dbReference type="GeneID" id="116495169"/>
<feature type="domain" description="Phorbol-ester/DAG-type" evidence="22">
    <location>
        <begin position="231"/>
        <end position="281"/>
    </location>
</feature>
<evidence type="ECO:0000256" key="7">
    <source>
        <dbReference type="ARBA" id="ARBA00022737"/>
    </source>
</evidence>
<evidence type="ECO:0000256" key="12">
    <source>
        <dbReference type="ARBA" id="ARBA00022840"/>
    </source>
</evidence>
<dbReference type="PROSITE" id="PS50081">
    <property type="entry name" value="ZF_DAG_PE_2"/>
    <property type="match status" value="2"/>
</dbReference>
<dbReference type="FunFam" id="3.30.60.20:FF:000003">
    <property type="entry name" value="Protein kinase C delta"/>
    <property type="match status" value="1"/>
</dbReference>
<dbReference type="InterPro" id="IPR035892">
    <property type="entry name" value="C2_domain_sf"/>
</dbReference>
<dbReference type="SUPFAM" id="SSF57889">
    <property type="entry name" value="Cysteine-rich domain"/>
    <property type="match status" value="2"/>
</dbReference>
<dbReference type="InterPro" id="IPR014376">
    <property type="entry name" value="Prot_kin_PKC_delta"/>
</dbReference>
<dbReference type="GO" id="GO:0008270">
    <property type="term" value="F:zinc ion binding"/>
    <property type="evidence" value="ECO:0007669"/>
    <property type="project" value="UniProtKB-KW"/>
</dbReference>
<feature type="region of interest" description="Disordered" evidence="19">
    <location>
        <begin position="334"/>
        <end position="369"/>
    </location>
</feature>
<sequence>MSPFLRIGLSNYDSGPYLPSQGEVINPYCAVMVKEAVESENGQVYVQKKPTMYPPWNSTFDAHINNGRVMHIVVKDKSAEMVSETTVELKVLAERCKKSNGKTEIWLELKPQGRMLMNARYFLEISDAKDLADCETEGFFSLHQRRGAIKQAKIHNVKCHEFTATFFPQPTFCSVCHEFVWGLNKQGYQCRQCNAAIHKKCIDKVIAKCTGSAVNSRETMFHKERFKIDVPHRFKVYNYKSPTFCEHCGTLLWGLARQGLKCDACDMNVHHKCQTKVANLCGVNQKLMAEALAMIESTQQARSQRDTEQISRDGPLEIGLPVLVKDITPLQAIPTSTTGKKEPQGISWEIPVEGTGKGESLTEPDLGGEQRQIQQEVQVQLKLTIEDFVLHKMLGKGSFGKVFLAELKSTDQYFAVKALKKDVVLMDDDVECTMVEKRVLSLAWEHPFLTHVFCTFQTKENLFFVMEYLNGGDLMFHIQNCHKFDLPRATFYAAEIICGLQFLHSKGIIYRDLKLDNVLLDNEGHIKIADFGMCKENMFGDAKTSTFCGTPDYIAPELFVREPERRLGSKGNIRQHAFFREINWEALEERRIEPPFKPRVKSPSDCSNFDKEFLNEKPRLSCADRALINSMDQNMFRNFSFVNPKMEKIFS</sequence>
<dbReference type="InterPro" id="IPR000008">
    <property type="entry name" value="C2_dom"/>
</dbReference>
<dbReference type="CDD" id="cd20837">
    <property type="entry name" value="C1_nPKC_theta-like_rpt2"/>
    <property type="match status" value="1"/>
</dbReference>
<organism evidence="24 25">
    <name type="scientific">Aythya fuligula</name>
    <name type="common">Tufted duck</name>
    <name type="synonym">Anas fuligula</name>
    <dbReference type="NCBI Taxonomy" id="219594"/>
    <lineage>
        <taxon>Eukaryota</taxon>
        <taxon>Metazoa</taxon>
        <taxon>Chordata</taxon>
        <taxon>Craniata</taxon>
        <taxon>Vertebrata</taxon>
        <taxon>Euteleostomi</taxon>
        <taxon>Archelosauria</taxon>
        <taxon>Archosauria</taxon>
        <taxon>Dinosauria</taxon>
        <taxon>Saurischia</taxon>
        <taxon>Theropoda</taxon>
        <taxon>Coelurosauria</taxon>
        <taxon>Aves</taxon>
        <taxon>Neognathae</taxon>
        <taxon>Galloanserae</taxon>
        <taxon>Anseriformes</taxon>
        <taxon>Anatidae</taxon>
        <taxon>Aythyinae</taxon>
        <taxon>Aythya</taxon>
    </lineage>
</organism>
<evidence type="ECO:0000313" key="25">
    <source>
        <dbReference type="RefSeq" id="XP_032053362.1"/>
    </source>
</evidence>
<evidence type="ECO:0000256" key="18">
    <source>
        <dbReference type="PROSITE-ProRule" id="PRU10141"/>
    </source>
</evidence>
<feature type="active site" description="Proton acceptor" evidence="16">
    <location>
        <position position="512"/>
    </location>
</feature>
<keyword evidence="6" id="KW-0479">Metal-binding</keyword>
<reference evidence="25" key="1">
    <citation type="submission" date="2025-08" db="UniProtKB">
        <authorList>
            <consortium name="RefSeq"/>
        </authorList>
    </citation>
    <scope>IDENTIFICATION</scope>
    <source>
        <tissue evidence="25">Lung</tissue>
    </source>
</reference>
<dbReference type="AlphaFoldDB" id="A0A6J3DUR0"/>
<evidence type="ECO:0000256" key="13">
    <source>
        <dbReference type="ARBA" id="ARBA00047272"/>
    </source>
</evidence>
<evidence type="ECO:0000256" key="11">
    <source>
        <dbReference type="ARBA" id="ARBA00022833"/>
    </source>
</evidence>
<evidence type="ECO:0000256" key="15">
    <source>
        <dbReference type="PIRNR" id="PIRNR000551"/>
    </source>
</evidence>
<evidence type="ECO:0000256" key="10">
    <source>
        <dbReference type="ARBA" id="ARBA00022777"/>
    </source>
</evidence>
<protein>
    <recommendedName>
        <fullName evidence="2 15">Protein kinase C</fullName>
        <ecNumber evidence="2 15">2.7.11.13</ecNumber>
    </recommendedName>
</protein>
<keyword evidence="11" id="KW-0862">Zinc</keyword>
<feature type="domain" description="Protein kinase" evidence="21">
    <location>
        <begin position="388"/>
        <end position="651"/>
    </location>
</feature>
<proteinExistence type="inferred from homology"/>
<accession>A0A6J3DUR0</accession>
<feature type="binding site" evidence="17 18">
    <location>
        <position position="417"/>
    </location>
    <ligand>
        <name>ATP</name>
        <dbReference type="ChEBI" id="CHEBI:30616"/>
    </ligand>
</feature>
<evidence type="ECO:0000259" key="22">
    <source>
        <dbReference type="PROSITE" id="PS50081"/>
    </source>
</evidence>
<dbReference type="InterPro" id="IPR046349">
    <property type="entry name" value="C1-like_sf"/>
</dbReference>
<evidence type="ECO:0000256" key="8">
    <source>
        <dbReference type="ARBA" id="ARBA00022741"/>
    </source>
</evidence>
<dbReference type="InterPro" id="IPR008271">
    <property type="entry name" value="Ser/Thr_kinase_AS"/>
</dbReference>
<dbReference type="InterPro" id="IPR000719">
    <property type="entry name" value="Prot_kinase_dom"/>
</dbReference>
<dbReference type="SUPFAM" id="SSF56112">
    <property type="entry name" value="Protein kinase-like (PK-like)"/>
    <property type="match status" value="1"/>
</dbReference>
<dbReference type="FunFam" id="2.60.40.150:FF:000049">
    <property type="entry name" value="Protein kinase C delta type"/>
    <property type="match status" value="1"/>
</dbReference>
<feature type="domain" description="Phorbol-ester/DAG-type" evidence="22">
    <location>
        <begin position="159"/>
        <end position="209"/>
    </location>
</feature>
<evidence type="ECO:0000256" key="6">
    <source>
        <dbReference type="ARBA" id="ARBA00022723"/>
    </source>
</evidence>
<comment type="catalytic activity">
    <reaction evidence="14">
        <text>L-seryl-[protein] + ATP = O-phospho-L-seryl-[protein] + ADP + H(+)</text>
        <dbReference type="Rhea" id="RHEA:17989"/>
        <dbReference type="Rhea" id="RHEA-COMP:9863"/>
        <dbReference type="Rhea" id="RHEA-COMP:11604"/>
        <dbReference type="ChEBI" id="CHEBI:15378"/>
        <dbReference type="ChEBI" id="CHEBI:29999"/>
        <dbReference type="ChEBI" id="CHEBI:30616"/>
        <dbReference type="ChEBI" id="CHEBI:83421"/>
        <dbReference type="ChEBI" id="CHEBI:456216"/>
        <dbReference type="EC" id="2.7.11.13"/>
    </reaction>
</comment>
<evidence type="ECO:0000259" key="21">
    <source>
        <dbReference type="PROSITE" id="PS50011"/>
    </source>
</evidence>
<keyword evidence="7" id="KW-0677">Repeat</keyword>
<evidence type="ECO:0000313" key="24">
    <source>
        <dbReference type="Proteomes" id="UP000504639"/>
    </source>
</evidence>
<evidence type="ECO:0000256" key="1">
    <source>
        <dbReference type="ARBA" id="ARBA00005490"/>
    </source>
</evidence>
<evidence type="ECO:0000256" key="17">
    <source>
        <dbReference type="PIRSR" id="PIRSR000551-51"/>
    </source>
</evidence>
<comment type="similarity">
    <text evidence="1 15">Belongs to the protein kinase superfamily. AGC Ser/Thr protein kinase family. PKC subfamily.</text>
</comment>
<evidence type="ECO:0000256" key="14">
    <source>
        <dbReference type="ARBA" id="ARBA00047470"/>
    </source>
</evidence>
<evidence type="ECO:0000256" key="2">
    <source>
        <dbReference type="ARBA" id="ARBA00012429"/>
    </source>
</evidence>
<dbReference type="InterPro" id="IPR017892">
    <property type="entry name" value="Pkinase_C"/>
</dbReference>
<dbReference type="SMART" id="SM00220">
    <property type="entry name" value="S_TKc"/>
    <property type="match status" value="1"/>
</dbReference>
<dbReference type="Gene3D" id="1.10.510.10">
    <property type="entry name" value="Transferase(Phosphotransferase) domain 1"/>
    <property type="match status" value="2"/>
</dbReference>
<dbReference type="InterPro" id="IPR017441">
    <property type="entry name" value="Protein_kinase_ATP_BS"/>
</dbReference>
<dbReference type="PROSITE" id="PS51285">
    <property type="entry name" value="AGC_KINASE_CTER"/>
    <property type="match status" value="1"/>
</dbReference>
<keyword evidence="24" id="KW-1185">Reference proteome</keyword>
<dbReference type="InterPro" id="IPR011009">
    <property type="entry name" value="Kinase-like_dom_sf"/>
</dbReference>
<dbReference type="PROSITE" id="PS50004">
    <property type="entry name" value="C2"/>
    <property type="match status" value="1"/>
</dbReference>
<dbReference type="PANTHER" id="PTHR24351">
    <property type="entry name" value="RIBOSOMAL PROTEIN S6 KINASE"/>
    <property type="match status" value="1"/>
</dbReference>
<dbReference type="SMART" id="SM00109">
    <property type="entry name" value="C1"/>
    <property type="match status" value="2"/>
</dbReference>
<dbReference type="Pfam" id="PF00130">
    <property type="entry name" value="C1_1"/>
    <property type="match status" value="2"/>
</dbReference>
<name>A0A6J3DUR0_AYTFU</name>
<dbReference type="Gene3D" id="3.30.200.20">
    <property type="entry name" value="Phosphorylase Kinase, domain 1"/>
    <property type="match status" value="2"/>
</dbReference>
<dbReference type="PROSITE" id="PS50011">
    <property type="entry name" value="PROTEIN_KINASE_DOM"/>
    <property type="match status" value="1"/>
</dbReference>
<dbReference type="PROSITE" id="PS00107">
    <property type="entry name" value="PROTEIN_KINASE_ATP"/>
    <property type="match status" value="1"/>
</dbReference>
<dbReference type="SMART" id="SM00133">
    <property type="entry name" value="S_TK_X"/>
    <property type="match status" value="1"/>
</dbReference>
<dbReference type="FunFam" id="3.30.60.20:FF:000008">
    <property type="entry name" value="Protein kinase C theta"/>
    <property type="match status" value="1"/>
</dbReference>
<dbReference type="SUPFAM" id="SSF49562">
    <property type="entry name" value="C2 domain (Calcium/lipid-binding domain, CaLB)"/>
    <property type="match status" value="1"/>
</dbReference>
<dbReference type="Pfam" id="PF21494">
    <property type="entry name" value="PKC_C2"/>
    <property type="match status" value="1"/>
</dbReference>
<evidence type="ECO:0000256" key="19">
    <source>
        <dbReference type="SAM" id="MobiDB-lite"/>
    </source>
</evidence>
<dbReference type="PRINTS" id="PR00008">
    <property type="entry name" value="DAGPEDOMAIN"/>
</dbReference>
<evidence type="ECO:0000259" key="23">
    <source>
        <dbReference type="PROSITE" id="PS51285"/>
    </source>
</evidence>
<keyword evidence="5 15" id="KW-0808">Transferase</keyword>
<evidence type="ECO:0000256" key="5">
    <source>
        <dbReference type="ARBA" id="ARBA00022679"/>
    </source>
</evidence>
<feature type="domain" description="AGC-kinase C-terminal" evidence="23">
    <location>
        <begin position="580"/>
        <end position="651"/>
    </location>
</feature>
<dbReference type="Gene3D" id="2.60.40.150">
    <property type="entry name" value="C2 domain"/>
    <property type="match status" value="1"/>
</dbReference>
<evidence type="ECO:0000259" key="20">
    <source>
        <dbReference type="PROSITE" id="PS50004"/>
    </source>
</evidence>
<dbReference type="CTD" id="5588"/>
<gene>
    <name evidence="25" type="primary">PRKCQ</name>
</gene>
<keyword evidence="12 15" id="KW-0067">ATP-binding</keyword>
<keyword evidence="10 15" id="KW-0418">Kinase</keyword>
<feature type="domain" description="C2" evidence="20">
    <location>
        <begin position="1"/>
        <end position="107"/>
    </location>
</feature>
<dbReference type="Proteomes" id="UP000504639">
    <property type="component" value="Chromosome 1"/>
</dbReference>
<dbReference type="InterPro" id="IPR000961">
    <property type="entry name" value="AGC-kinase_C"/>
</dbReference>
<keyword evidence="3 15" id="KW-0723">Serine/threonine-protein kinase</keyword>
<dbReference type="FunFam" id="3.30.200.20:FF:000360">
    <property type="entry name" value="Protein kinase C"/>
    <property type="match status" value="1"/>
</dbReference>
<evidence type="ECO:0000256" key="4">
    <source>
        <dbReference type="ARBA" id="ARBA00022553"/>
    </source>
</evidence>
<dbReference type="GO" id="GO:0005524">
    <property type="term" value="F:ATP binding"/>
    <property type="evidence" value="ECO:0007669"/>
    <property type="project" value="UniProtKB-UniRule"/>
</dbReference>
<dbReference type="Pfam" id="PF00069">
    <property type="entry name" value="Pkinase"/>
    <property type="match status" value="1"/>
</dbReference>
<dbReference type="CDD" id="cd20834">
    <property type="entry name" value="C1_nPKC_theta-like_rpt1"/>
    <property type="match status" value="1"/>
</dbReference>
<dbReference type="InterPro" id="IPR020454">
    <property type="entry name" value="DAG/PE-bd"/>
</dbReference>
<dbReference type="FunFam" id="1.10.510.10:FF:000634">
    <property type="entry name" value="Protein kinase C"/>
    <property type="match status" value="1"/>
</dbReference>